<comment type="function">
    <text evidence="1">Is involved in generating a small heat-stable compound (Nod), an acylated oligomer of N-acetylglucosamine, that stimulates mitosis in various plant protoplasts.</text>
</comment>
<dbReference type="Gene3D" id="3.20.20.370">
    <property type="entry name" value="Glycoside hydrolase/deacetylase"/>
    <property type="match status" value="1"/>
</dbReference>
<accession>A0ABS4BKF7</accession>
<protein>
    <recommendedName>
        <fullName evidence="3">Chitooligosaccharide deacetylase</fullName>
    </recommendedName>
    <alternativeName>
        <fullName evidence="4">Nodulation protein B</fullName>
    </alternativeName>
</protein>
<name>A0ABS4BKF7_9HYPH</name>
<evidence type="ECO:0000256" key="2">
    <source>
        <dbReference type="ARBA" id="ARBA00010973"/>
    </source>
</evidence>
<evidence type="ECO:0000256" key="1">
    <source>
        <dbReference type="ARBA" id="ARBA00003236"/>
    </source>
</evidence>
<feature type="domain" description="NodB homology" evidence="5">
    <location>
        <begin position="88"/>
        <end position="193"/>
    </location>
</feature>
<dbReference type="Pfam" id="PF01522">
    <property type="entry name" value="Polysacc_deac_1"/>
    <property type="match status" value="1"/>
</dbReference>
<proteinExistence type="inferred from homology"/>
<evidence type="ECO:0000313" key="7">
    <source>
        <dbReference type="Proteomes" id="UP000678276"/>
    </source>
</evidence>
<dbReference type="PANTHER" id="PTHR43123">
    <property type="entry name" value="POLYSACCHARIDE DEACETYLASE-RELATED"/>
    <property type="match status" value="1"/>
</dbReference>
<organism evidence="6 7">
    <name type="scientific">Jiella mangrovi</name>
    <dbReference type="NCBI Taxonomy" id="2821407"/>
    <lineage>
        <taxon>Bacteria</taxon>
        <taxon>Pseudomonadati</taxon>
        <taxon>Pseudomonadota</taxon>
        <taxon>Alphaproteobacteria</taxon>
        <taxon>Hyphomicrobiales</taxon>
        <taxon>Aurantimonadaceae</taxon>
        <taxon>Jiella</taxon>
    </lineage>
</organism>
<dbReference type="RefSeq" id="WP_209595517.1">
    <property type="nucleotide sequence ID" value="NZ_JAGJCF010000013.1"/>
</dbReference>
<evidence type="ECO:0000256" key="3">
    <source>
        <dbReference type="ARBA" id="ARBA00020071"/>
    </source>
</evidence>
<dbReference type="SUPFAM" id="SSF88713">
    <property type="entry name" value="Glycoside hydrolase/deacetylase"/>
    <property type="match status" value="1"/>
</dbReference>
<comment type="caution">
    <text evidence="6">The sequence shown here is derived from an EMBL/GenBank/DDBJ whole genome shotgun (WGS) entry which is preliminary data.</text>
</comment>
<gene>
    <name evidence="6" type="ORF">J6595_15625</name>
</gene>
<dbReference type="InterPro" id="IPR011330">
    <property type="entry name" value="Glyco_hydro/deAcase_b/a-brl"/>
</dbReference>
<evidence type="ECO:0000313" key="6">
    <source>
        <dbReference type="EMBL" id="MBP0617017.1"/>
    </source>
</evidence>
<comment type="similarity">
    <text evidence="2">Belongs to the polysaccharide deacetylase family.</text>
</comment>
<reference evidence="6 7" key="1">
    <citation type="submission" date="2021-04" db="EMBL/GenBank/DDBJ databases">
        <title>Whole genome sequence of Jiella sp. KSK16Y-1.</title>
        <authorList>
            <person name="Tuo L."/>
        </authorList>
    </citation>
    <scope>NUCLEOTIDE SEQUENCE [LARGE SCALE GENOMIC DNA]</scope>
    <source>
        <strain evidence="6 7">KSK16Y-1</strain>
    </source>
</reference>
<dbReference type="InterPro" id="IPR002509">
    <property type="entry name" value="NODB_dom"/>
</dbReference>
<sequence>MSAITEDYFIYENRGPGTDHDRYDHRSLRSVPHFTWPGDKRLLIWASVHLEFFPMDMPSAPVKPIGGMDRPYPSVWDFSSRDYGNRVGIYRLMEVLDKHGVRATAAMNSEAAARHPHLMSEILARDWEIAAAGVDMGRLHHAQLSKELEETLVGESFARLRGLSGQAVTGWHSPGHSQSAMTPDIVAAAGGKYIFDWINDDLPYGFRTTAGELTQLPLSYDLSDHKILALQNMPIGDYEYQLSAAFDVLSAESAQRGGRILSLSLTPWIIGQPGRIDALDRLLTRFLAEDGIAAATGEEIRQAWLSVGPKG</sequence>
<dbReference type="PANTHER" id="PTHR43123:SF4">
    <property type="entry name" value="POLYSACCHARIDE DEACETYLASE"/>
    <property type="match status" value="1"/>
</dbReference>
<evidence type="ECO:0000256" key="4">
    <source>
        <dbReference type="ARBA" id="ARBA00032976"/>
    </source>
</evidence>
<keyword evidence="7" id="KW-1185">Reference proteome</keyword>
<evidence type="ECO:0000259" key="5">
    <source>
        <dbReference type="Pfam" id="PF01522"/>
    </source>
</evidence>
<dbReference type="EMBL" id="JAGJCF010000013">
    <property type="protein sequence ID" value="MBP0617017.1"/>
    <property type="molecule type" value="Genomic_DNA"/>
</dbReference>
<dbReference type="Proteomes" id="UP000678276">
    <property type="component" value="Unassembled WGS sequence"/>
</dbReference>